<gene>
    <name evidence="2" type="ORF">EVA_21957</name>
</gene>
<sequence>PEGTGGQEHPYQLPSAPGADGEFPAMPVKGTVIPAVAAKENG</sequence>
<evidence type="ECO:0000256" key="1">
    <source>
        <dbReference type="SAM" id="MobiDB-lite"/>
    </source>
</evidence>
<protein>
    <submittedName>
        <fullName evidence="2">Uncharacterized protein</fullName>
    </submittedName>
</protein>
<evidence type="ECO:0000313" key="2">
    <source>
        <dbReference type="EMBL" id="EJW89935.1"/>
    </source>
</evidence>
<name>J9BQR4_9ZZZZ</name>
<accession>J9BQR4</accession>
<comment type="caution">
    <text evidence="2">The sequence shown here is derived from an EMBL/GenBank/DDBJ whole genome shotgun (WGS) entry which is preliminary data.</text>
</comment>
<feature type="region of interest" description="Disordered" evidence="1">
    <location>
        <begin position="1"/>
        <end position="26"/>
    </location>
</feature>
<dbReference type="AlphaFoldDB" id="J9BQR4"/>
<proteinExistence type="predicted"/>
<organism evidence="2">
    <name type="scientific">gut metagenome</name>
    <dbReference type="NCBI Taxonomy" id="749906"/>
    <lineage>
        <taxon>unclassified sequences</taxon>
        <taxon>metagenomes</taxon>
        <taxon>organismal metagenomes</taxon>
    </lineage>
</organism>
<feature type="non-terminal residue" evidence="2">
    <location>
        <position position="1"/>
    </location>
</feature>
<reference evidence="2" key="1">
    <citation type="journal article" date="2012" name="PLoS ONE">
        <title>Gene sets for utilization of primary and secondary nutrition supplies in the distal gut of endangered iberian lynx.</title>
        <authorList>
            <person name="Alcaide M."/>
            <person name="Messina E."/>
            <person name="Richter M."/>
            <person name="Bargiela R."/>
            <person name="Peplies J."/>
            <person name="Huws S.A."/>
            <person name="Newbold C.J."/>
            <person name="Golyshin P.N."/>
            <person name="Simon M.A."/>
            <person name="Lopez G."/>
            <person name="Yakimov M.M."/>
            <person name="Ferrer M."/>
        </authorList>
    </citation>
    <scope>NUCLEOTIDE SEQUENCE</scope>
</reference>
<dbReference type="EMBL" id="AMCI01009155">
    <property type="protein sequence ID" value="EJW89935.1"/>
    <property type="molecule type" value="Genomic_DNA"/>
</dbReference>